<gene>
    <name evidence="1" type="ORF">PXEA_LOCUS17753</name>
</gene>
<organism evidence="1 2">
    <name type="scientific">Protopolystoma xenopodis</name>
    <dbReference type="NCBI Taxonomy" id="117903"/>
    <lineage>
        <taxon>Eukaryota</taxon>
        <taxon>Metazoa</taxon>
        <taxon>Spiralia</taxon>
        <taxon>Lophotrochozoa</taxon>
        <taxon>Platyhelminthes</taxon>
        <taxon>Monogenea</taxon>
        <taxon>Polyopisthocotylea</taxon>
        <taxon>Polystomatidea</taxon>
        <taxon>Polystomatidae</taxon>
        <taxon>Protopolystoma</taxon>
    </lineage>
</organism>
<dbReference type="EMBL" id="CAAALY010067076">
    <property type="protein sequence ID" value="VEL24313.1"/>
    <property type="molecule type" value="Genomic_DNA"/>
</dbReference>
<proteinExistence type="predicted"/>
<evidence type="ECO:0000313" key="1">
    <source>
        <dbReference type="EMBL" id="VEL24313.1"/>
    </source>
</evidence>
<accession>A0A3S5AN62</accession>
<reference evidence="1" key="1">
    <citation type="submission" date="2018-11" db="EMBL/GenBank/DDBJ databases">
        <authorList>
            <consortium name="Pathogen Informatics"/>
        </authorList>
    </citation>
    <scope>NUCLEOTIDE SEQUENCE</scope>
</reference>
<evidence type="ECO:0000313" key="2">
    <source>
        <dbReference type="Proteomes" id="UP000784294"/>
    </source>
</evidence>
<dbReference type="Proteomes" id="UP000784294">
    <property type="component" value="Unassembled WGS sequence"/>
</dbReference>
<protein>
    <submittedName>
        <fullName evidence="1">Uncharacterized protein</fullName>
    </submittedName>
</protein>
<comment type="caution">
    <text evidence="1">The sequence shown here is derived from an EMBL/GenBank/DDBJ whole genome shotgun (WGS) entry which is preliminary data.</text>
</comment>
<keyword evidence="2" id="KW-1185">Reference proteome</keyword>
<sequence length="103" mass="11508">MSSFHILARKETAMSSLFPTLCSCATENTTVTALVAMSLSRIIQRATHLVFWYEKRLIMPVSGRCMATSRRLAARFCHENTPTARRARIRPTAAKSAKSFESA</sequence>
<name>A0A3S5AN62_9PLAT</name>
<dbReference type="AlphaFoldDB" id="A0A3S5AN62"/>